<reference evidence="5 6" key="1">
    <citation type="journal article" date="2020" name="ISME J.">
        <title>Uncovering the hidden diversity of litter-decomposition mechanisms in mushroom-forming fungi.</title>
        <authorList>
            <person name="Floudas D."/>
            <person name="Bentzer J."/>
            <person name="Ahren D."/>
            <person name="Johansson T."/>
            <person name="Persson P."/>
            <person name="Tunlid A."/>
        </authorList>
    </citation>
    <scope>NUCLEOTIDE SEQUENCE [LARGE SCALE GENOMIC DNA]</scope>
    <source>
        <strain evidence="5 6">CBS 101986</strain>
    </source>
</reference>
<evidence type="ECO:0000313" key="6">
    <source>
        <dbReference type="Proteomes" id="UP000567179"/>
    </source>
</evidence>
<accession>A0A8H5F8A0</accession>
<dbReference type="InterPro" id="IPR055936">
    <property type="entry name" value="DUF7514"/>
</dbReference>
<evidence type="ECO:0000313" key="5">
    <source>
        <dbReference type="EMBL" id="KAF5326878.1"/>
    </source>
</evidence>
<gene>
    <name evidence="5" type="ORF">D9619_004372</name>
</gene>
<dbReference type="InterPro" id="IPR000433">
    <property type="entry name" value="Znf_ZZ"/>
</dbReference>
<name>A0A8H5F8A0_9AGAR</name>
<organism evidence="5 6">
    <name type="scientific">Psilocybe cf. subviscida</name>
    <dbReference type="NCBI Taxonomy" id="2480587"/>
    <lineage>
        <taxon>Eukaryota</taxon>
        <taxon>Fungi</taxon>
        <taxon>Dikarya</taxon>
        <taxon>Basidiomycota</taxon>
        <taxon>Agaricomycotina</taxon>
        <taxon>Agaricomycetes</taxon>
        <taxon>Agaricomycetidae</taxon>
        <taxon>Agaricales</taxon>
        <taxon>Agaricineae</taxon>
        <taxon>Strophariaceae</taxon>
        <taxon>Psilocybe</taxon>
    </lineage>
</organism>
<evidence type="ECO:0000256" key="2">
    <source>
        <dbReference type="ARBA" id="ARBA00022771"/>
    </source>
</evidence>
<evidence type="ECO:0000256" key="1">
    <source>
        <dbReference type="ARBA" id="ARBA00022723"/>
    </source>
</evidence>
<dbReference type="Pfam" id="PF24355">
    <property type="entry name" value="DUF7514"/>
    <property type="match status" value="1"/>
</dbReference>
<proteinExistence type="predicted"/>
<evidence type="ECO:0000256" key="3">
    <source>
        <dbReference type="ARBA" id="ARBA00022833"/>
    </source>
</evidence>
<dbReference type="EMBL" id="JAACJJ010000014">
    <property type="protein sequence ID" value="KAF5326878.1"/>
    <property type="molecule type" value="Genomic_DNA"/>
</dbReference>
<dbReference type="AlphaFoldDB" id="A0A8H5F8A0"/>
<keyword evidence="2" id="KW-0863">Zinc-finger</keyword>
<comment type="caution">
    <text evidence="5">The sequence shown here is derived from an EMBL/GenBank/DDBJ whole genome shotgun (WGS) entry which is preliminary data.</text>
</comment>
<evidence type="ECO:0000259" key="4">
    <source>
        <dbReference type="SMART" id="SM00291"/>
    </source>
</evidence>
<dbReference type="OrthoDB" id="7873042at2759"/>
<protein>
    <recommendedName>
        <fullName evidence="4">ZZ-type domain-containing protein</fullName>
    </recommendedName>
</protein>
<sequence length="401" mass="44488">MPWILGRHASDTAQIQLPICYLKIASTARKYHSRGMSMNPFAPAAASRTFDCDFCKQAILPHHPRIHCLICYNYDLCASCGLGEQFAGNHVAAHHALIYKRSGSSDEPPVPATPVNYVNVTNGVGAQPVQVAPVQAVASASPLPNATPEQDFLTGDLNGAALFQGMSVSSGLTSTTGSGGRWAPFFLSDTTPTQTFKDLLDNIFRYLDSGKKGYIEPETLSRFEEDLSHTGNDNLWKSNLVSLNSVSKESTADRYLKDRLTSYAIHYTLKQRTHPALWPDDACPHQTGDSMPVLDQKGFLDFLSLIILADPAKEWANLSRCLRKYKLHKYSTWGDLPRETCPTSPDPGALRKLEDARLREARELQRKLDQMQQLADISRRGNQVALDAISSNTTYGYVYRY</sequence>
<dbReference type="Proteomes" id="UP000567179">
    <property type="component" value="Unassembled WGS sequence"/>
</dbReference>
<dbReference type="InterPro" id="IPR043145">
    <property type="entry name" value="Znf_ZZ_sf"/>
</dbReference>
<dbReference type="SMART" id="SM00291">
    <property type="entry name" value="ZnF_ZZ"/>
    <property type="match status" value="1"/>
</dbReference>
<keyword evidence="3" id="KW-0862">Zinc</keyword>
<keyword evidence="1" id="KW-0479">Metal-binding</keyword>
<keyword evidence="6" id="KW-1185">Reference proteome</keyword>
<dbReference type="Gene3D" id="3.30.60.90">
    <property type="match status" value="1"/>
</dbReference>
<dbReference type="GO" id="GO:0008270">
    <property type="term" value="F:zinc ion binding"/>
    <property type="evidence" value="ECO:0007669"/>
    <property type="project" value="UniProtKB-KW"/>
</dbReference>
<dbReference type="Pfam" id="PF00569">
    <property type="entry name" value="ZZ"/>
    <property type="match status" value="1"/>
</dbReference>
<dbReference type="SUPFAM" id="SSF57850">
    <property type="entry name" value="RING/U-box"/>
    <property type="match status" value="1"/>
</dbReference>
<feature type="domain" description="ZZ-type" evidence="4">
    <location>
        <begin position="46"/>
        <end position="97"/>
    </location>
</feature>